<dbReference type="OrthoDB" id="343070at2759"/>
<organism evidence="9 10">
    <name type="scientific">Septoria linicola</name>
    <dbReference type="NCBI Taxonomy" id="215465"/>
    <lineage>
        <taxon>Eukaryota</taxon>
        <taxon>Fungi</taxon>
        <taxon>Dikarya</taxon>
        <taxon>Ascomycota</taxon>
        <taxon>Pezizomycotina</taxon>
        <taxon>Dothideomycetes</taxon>
        <taxon>Dothideomycetidae</taxon>
        <taxon>Mycosphaerellales</taxon>
        <taxon>Mycosphaerellaceae</taxon>
        <taxon>Septoria</taxon>
    </lineage>
</organism>
<evidence type="ECO:0000256" key="5">
    <source>
        <dbReference type="SAM" id="MobiDB-lite"/>
    </source>
</evidence>
<dbReference type="GO" id="GO:0005643">
    <property type="term" value="C:nuclear pore"/>
    <property type="evidence" value="ECO:0007669"/>
    <property type="project" value="TreeGrafter"/>
</dbReference>
<feature type="region of interest" description="Disordered" evidence="5">
    <location>
        <begin position="1506"/>
        <end position="1562"/>
    </location>
</feature>
<protein>
    <submittedName>
        <fullName evidence="9">Nucleoprotein TPR/MLP1</fullName>
    </submittedName>
</protein>
<feature type="compositionally biased region" description="Basic and acidic residues" evidence="5">
    <location>
        <begin position="1660"/>
        <end position="1671"/>
    </location>
</feature>
<feature type="compositionally biased region" description="Basic and acidic residues" evidence="5">
    <location>
        <begin position="1412"/>
        <end position="1421"/>
    </location>
</feature>
<sequence length="2131" mass="236176">MRTRAQAHDPATVDVAYLATTYDVAEHDVQQLLDAPTAALVEDFLLSLADKGQQFDALKAEKIKVEVELDNTVRTSETKVKAQKSAVTRAQKEVEELRTKLNQSEAARETLSTELEQLKSSSSGTSAETQALRQRIDTLEASNRDALALVESKSSEKDRVVTELSEQHSKLLTLRREINQLEEKNSALENAASSQKFQEQSLRQEIDLLKKNNEWHANELQTRSQEHTKFRKERNARISSLERDLEDSNAAVDALKRTEATLRQRLDDVQGKADEAFARIASLQEEAARKEQDFRAELNGSKRLAELQAQSAATHKARLQEVQGQVDQIKEDAAEEIGRLQAEIETERGDKEAAEHKVAELELAVERLEQQPRMSRPGTPLRNGEPQTPGRHASPSAMPGSMRKVVNGLSFTQMYTKYTEAQEDLENERRRTNKLSTALDELVNELETRKPELEDLKEEQERLENEVLDFSRLLDEANAGKDSAIRELERWQGEANSAAREGQILRQQLRDLSAQVKILLVEIQSRDQGLGQLSADERLELERAARGELDDGSLDELSSTGRLISERLVIFREVSDLQAQNEKLIRLTRELGEQMEGDEAKAKARQSEADAQEVEVLRQQVERYKDELTATTSQIDSYMKERDMFRRMLQHRGQLAPDTDMQSLFGQSIGPGTPQRNSVGPPATPRGNNDEDLRKLLKEHQTHFDQFRDESAADRRVLKEQADALTREKSSLQADLARAQSQLTLASERYEMLQSNFNALRSDNGELQKRSQQLGEQAARQDLRTQQVAEELVEARSMAESLRNENANSKAEKELFKRIEARLQEENKTLLDDRSRLNKLVADLQNLQNERELQESENRRRMQSRVETLETELHDNKKKLESEVEDSRKATLRREYEEGQSRTRIDDLVKSLGNVREELVAAKTTRDQLQTRVDELKIELRAAEEKVTALQPRPTPRAEPLQNGNLQEGDGEDLPAEQRLALQVSELRRDLELQKGEVESAKKQVEQYQAIAQASEEELSNLSVTADQYKEDMDILIAEKDAKIAELEQRIEDISSELGTTNSELSELRSKADDSGRQLAEQKSNYESELSRLKDEVERLEANAITIQDDVKAQAEIAQEAQTSYEVELQKHAEAAKSLASVRKEYNELKTEVAGAKAEADAAKSSLERSEESWAEQREQFERELEEVKRKRQDVDEQNKLLHQQMESFSKELTTLRQGRASAATDPANDEGTSSNGSNLQEVINFLRREKEIVDTQYELSVQEAKRLQQQLDYANTQLEEIRQKLADERRQSVEKSNAQSSTSKLMQTINELNVYRESATTLRNEARQARESLELKSQEVERLLAEIDPLKGRVGELEGELEAKEGEMKLLQDDRDHWRDRTQNIISKYDRVDPAELEEMKKKLEELQAEKERLESEKAPLQEQIDGFEARLQSERDAATTPLRDRLEKFKEQAKNQDSTRRTRINELTSEKNSVTAEKENLANELQQAKSELEVATDELEQTKAALQEARLKTAKPRNDDAEEGQVEEDGTEAGNAGEQDALQAKVAEAESNARDQADRAEALVNEVQTLQARVQELEGQVSDLQQQLQAASASSGEESQAPVTDDAETLERLQQDLATAQQEVETLRASATAAPTESATHAQPAAGEKSVADQVAEEVARQRAELEQQHEVAKAQLIEQNNAKVDNMKSVLNARLKEEKVKLRDVISKELSAAHEAELQALKDEHTAAIEKLQAEHAAALERFNADGATAIEKAEALSPVKPKAEAPAAVQSPEVDVKALTLTNEQAVELVRSNAAIKDLLTKNVKNQVDKQTAKLKDLINAKDAEIKALQEELAKLPAPAAVTEITEASDADKLAREALEQQLEAAKKELETAKIAKENAVKQVEMKAKLQVNALDMARAKIAVIQKAAQDTPEQPVKEVWGVAQKARPAPAKPVPAAGSAATPSKPVVPPLPSVGQSAASPVVSTFGQPSKPAVSTPANPQAPAFTPASRPGSQSGPSSAAAPITKAVVGGGPGTSRTLPGASAIPAPGSKLPAPGNRSNPPSRQASVGGAGGLQVQGTANTLSTRGALSSGLPRGGATRGTRGGGLARGGGRGNAANAGQKRAHDGAEPGGNDPKRTRGGPAGGA</sequence>
<feature type="compositionally biased region" description="Basic and acidic residues" evidence="5">
    <location>
        <begin position="1429"/>
        <end position="1466"/>
    </location>
</feature>
<feature type="compositionally biased region" description="Polar residues" evidence="5">
    <location>
        <begin position="2042"/>
        <end position="2051"/>
    </location>
</feature>
<evidence type="ECO:0000256" key="4">
    <source>
        <dbReference type="SAM" id="Coils"/>
    </source>
</evidence>
<feature type="domain" description="NUA/TPR/MLP1-2-like" evidence="8">
    <location>
        <begin position="488"/>
        <end position="600"/>
    </location>
</feature>
<evidence type="ECO:0000256" key="2">
    <source>
        <dbReference type="ARBA" id="ARBA00023054"/>
    </source>
</evidence>
<feature type="compositionally biased region" description="Polar residues" evidence="5">
    <location>
        <begin position="2061"/>
        <end position="2073"/>
    </location>
</feature>
<keyword evidence="2 4" id="KW-0175">Coiled coil</keyword>
<feature type="compositionally biased region" description="Low complexity" evidence="5">
    <location>
        <begin position="1586"/>
        <end position="1603"/>
    </location>
</feature>
<evidence type="ECO:0000256" key="1">
    <source>
        <dbReference type="ARBA" id="ARBA00004123"/>
    </source>
</evidence>
<dbReference type="Pfam" id="PF25785">
    <property type="entry name" value="TPR"/>
    <property type="match status" value="1"/>
</dbReference>
<feature type="compositionally biased region" description="Polar residues" evidence="5">
    <location>
        <begin position="1467"/>
        <end position="1477"/>
    </location>
</feature>
<feature type="compositionally biased region" description="Low complexity" evidence="5">
    <location>
        <begin position="1631"/>
        <end position="1644"/>
    </location>
</feature>
<feature type="coiled-coil region" evidence="4">
    <location>
        <begin position="164"/>
        <end position="198"/>
    </location>
</feature>
<name>A0A9Q9ASK3_9PEZI</name>
<dbReference type="GO" id="GO:0017056">
    <property type="term" value="F:structural constituent of nuclear pore"/>
    <property type="evidence" value="ECO:0007669"/>
    <property type="project" value="TreeGrafter"/>
</dbReference>
<feature type="compositionally biased region" description="Low complexity" evidence="5">
    <location>
        <begin position="1929"/>
        <end position="1950"/>
    </location>
</feature>
<evidence type="ECO:0000259" key="7">
    <source>
        <dbReference type="Pfam" id="PF25481"/>
    </source>
</evidence>
<feature type="compositionally biased region" description="Acidic residues" evidence="5">
    <location>
        <begin position="1522"/>
        <end position="1533"/>
    </location>
</feature>
<feature type="region of interest" description="Disordered" evidence="5">
    <location>
        <begin position="1412"/>
        <end position="1480"/>
    </location>
</feature>
<feature type="region of interest" description="Disordered" evidence="5">
    <location>
        <begin position="1214"/>
        <end position="1239"/>
    </location>
</feature>
<feature type="compositionally biased region" description="Basic and acidic residues" evidence="5">
    <location>
        <begin position="1066"/>
        <end position="1076"/>
    </location>
</feature>
<keyword evidence="3" id="KW-0539">Nucleus</keyword>
<feature type="domain" description="Nucleoprotein TPR/MPL1" evidence="7">
    <location>
        <begin position="191"/>
        <end position="268"/>
    </location>
</feature>
<feature type="coiled-coil region" evidence="4">
    <location>
        <begin position="80"/>
        <end position="121"/>
    </location>
</feature>
<feature type="region of interest" description="Disordered" evidence="5">
    <location>
        <begin position="1061"/>
        <end position="1085"/>
    </location>
</feature>
<accession>A0A9Q9ASK3</accession>
<dbReference type="Pfam" id="PF07926">
    <property type="entry name" value="TPR_MLP1_2"/>
    <property type="match status" value="1"/>
</dbReference>
<evidence type="ECO:0000313" key="9">
    <source>
        <dbReference type="EMBL" id="USW52433.1"/>
    </source>
</evidence>
<feature type="region of interest" description="Disordered" evidence="5">
    <location>
        <begin position="1581"/>
        <end position="1671"/>
    </location>
</feature>
<dbReference type="GO" id="GO:0006606">
    <property type="term" value="P:protein import into nucleus"/>
    <property type="evidence" value="ECO:0007669"/>
    <property type="project" value="InterPro"/>
</dbReference>
<evidence type="ECO:0000259" key="8">
    <source>
        <dbReference type="Pfam" id="PF25785"/>
    </source>
</evidence>
<dbReference type="PANTHER" id="PTHR18898:SF2">
    <property type="entry name" value="NUCLEOPROTEIN TPR"/>
    <property type="match status" value="1"/>
</dbReference>
<keyword evidence="10" id="KW-1185">Reference proteome</keyword>
<feature type="compositionally biased region" description="Low complexity" evidence="5">
    <location>
        <begin position="1992"/>
        <end position="2008"/>
    </location>
</feature>
<feature type="region of interest" description="Disordered" evidence="5">
    <location>
        <begin position="664"/>
        <end position="690"/>
    </location>
</feature>
<feature type="compositionally biased region" description="Gly residues" evidence="5">
    <location>
        <begin position="2079"/>
        <end position="2099"/>
    </location>
</feature>
<evidence type="ECO:0000313" key="10">
    <source>
        <dbReference type="Proteomes" id="UP001056384"/>
    </source>
</evidence>
<feature type="coiled-coil region" evidence="4">
    <location>
        <begin position="1805"/>
        <end position="1891"/>
    </location>
</feature>
<dbReference type="PANTHER" id="PTHR18898">
    <property type="entry name" value="NUCLEOPROTEIN TPR-RELATED"/>
    <property type="match status" value="1"/>
</dbReference>
<proteinExistence type="predicted"/>
<dbReference type="Proteomes" id="UP001056384">
    <property type="component" value="Chromosome 4"/>
</dbReference>
<dbReference type="InterPro" id="IPR012929">
    <property type="entry name" value="Nucleoprot-TPR/MLP1-2_dom"/>
</dbReference>
<feature type="region of interest" description="Disordered" evidence="5">
    <location>
        <begin position="367"/>
        <end position="401"/>
    </location>
</feature>
<feature type="coiled-coil region" evidence="4">
    <location>
        <begin position="1714"/>
        <end position="1745"/>
    </location>
</feature>
<dbReference type="InterPro" id="IPR057974">
    <property type="entry name" value="NUA/TPR/MLP1-2-like_dom"/>
</dbReference>
<gene>
    <name evidence="9" type="ORF">Slin15195_G057520</name>
</gene>
<evidence type="ECO:0000256" key="3">
    <source>
        <dbReference type="ARBA" id="ARBA00023242"/>
    </source>
</evidence>
<feature type="domain" description="Nucleoprotein TPR/MLP1-2" evidence="6">
    <location>
        <begin position="1081"/>
        <end position="1208"/>
    </location>
</feature>
<dbReference type="Pfam" id="PF25481">
    <property type="entry name" value="Nucleoprot-TPR"/>
    <property type="match status" value="1"/>
</dbReference>
<comment type="subcellular location">
    <subcellularLocation>
        <location evidence="1">Nucleus</location>
    </subcellularLocation>
</comment>
<feature type="compositionally biased region" description="Basic and acidic residues" evidence="5">
    <location>
        <begin position="1549"/>
        <end position="1562"/>
    </location>
</feature>
<dbReference type="InterPro" id="IPR057577">
    <property type="entry name" value="Nucleoprot-TPR/MLP1_dom"/>
</dbReference>
<feature type="region of interest" description="Disordered" evidence="5">
    <location>
        <begin position="1929"/>
        <end position="2131"/>
    </location>
</feature>
<feature type="coiled-coil region" evidence="4">
    <location>
        <begin position="415"/>
        <end position="501"/>
    </location>
</feature>
<dbReference type="EMBL" id="CP099421">
    <property type="protein sequence ID" value="USW52433.1"/>
    <property type="molecule type" value="Genomic_DNA"/>
</dbReference>
<feature type="region of interest" description="Disordered" evidence="5">
    <location>
        <begin position="879"/>
        <end position="900"/>
    </location>
</feature>
<feature type="region of interest" description="Disordered" evidence="5">
    <location>
        <begin position="947"/>
        <end position="973"/>
    </location>
</feature>
<dbReference type="GO" id="GO:0006406">
    <property type="term" value="P:mRNA export from nucleus"/>
    <property type="evidence" value="ECO:0007669"/>
    <property type="project" value="TreeGrafter"/>
</dbReference>
<feature type="coiled-coil region" evidence="4">
    <location>
        <begin position="574"/>
        <end position="641"/>
    </location>
</feature>
<feature type="compositionally biased region" description="Polar residues" evidence="5">
    <location>
        <begin position="1960"/>
        <end position="1973"/>
    </location>
</feature>
<evidence type="ECO:0000259" key="6">
    <source>
        <dbReference type="Pfam" id="PF07926"/>
    </source>
</evidence>
<reference evidence="9" key="1">
    <citation type="submission" date="2022-06" db="EMBL/GenBank/DDBJ databases">
        <title>Complete genome sequences of two strains of the flax pathogen Septoria linicola.</title>
        <authorList>
            <person name="Lapalu N."/>
            <person name="Simon A."/>
            <person name="Demenou B."/>
            <person name="Paumier D."/>
            <person name="Guillot M.-P."/>
            <person name="Gout L."/>
            <person name="Valade R."/>
        </authorList>
    </citation>
    <scope>NUCLEOTIDE SEQUENCE</scope>
    <source>
        <strain evidence="9">SE15195</strain>
    </source>
</reference>